<dbReference type="SUPFAM" id="SSF53383">
    <property type="entry name" value="PLP-dependent transferases"/>
    <property type="match status" value="1"/>
</dbReference>
<dbReference type="InterPro" id="IPR050596">
    <property type="entry name" value="AspAT/PAT-like"/>
</dbReference>
<dbReference type="Pfam" id="PF00155">
    <property type="entry name" value="Aminotran_1_2"/>
    <property type="match status" value="1"/>
</dbReference>
<comment type="cofactor">
    <cofactor evidence="1">
        <name>pyridoxal 5'-phosphate</name>
        <dbReference type="ChEBI" id="CHEBI:597326"/>
    </cofactor>
</comment>
<dbReference type="CDD" id="cd00609">
    <property type="entry name" value="AAT_like"/>
    <property type="match status" value="1"/>
</dbReference>
<protein>
    <submittedName>
        <fullName evidence="7">Aminotransferase class I/II-fold pyridoxal phosphate-dependent enzyme</fullName>
    </submittedName>
</protein>
<keyword evidence="8" id="KW-1185">Reference proteome</keyword>
<name>A0ABS1WYA8_9GAMM</name>
<keyword evidence="3 7" id="KW-0032">Aminotransferase</keyword>
<proteinExistence type="inferred from homology"/>
<reference evidence="7 8" key="1">
    <citation type="journal article" date="2021" name="Int. J. Syst. Evol. Microbiol.">
        <title>Steroidobacter gossypii sp. nov., isolated from soil of cotton cropping field.</title>
        <authorList>
            <person name="Huang R."/>
            <person name="Yang S."/>
            <person name="Zhen C."/>
            <person name="Liu W."/>
        </authorList>
    </citation>
    <scope>NUCLEOTIDE SEQUENCE [LARGE SCALE GENOMIC DNA]</scope>
    <source>
        <strain evidence="7 8">S1-65</strain>
    </source>
</reference>
<keyword evidence="4" id="KW-0808">Transferase</keyword>
<dbReference type="Gene3D" id="3.40.640.10">
    <property type="entry name" value="Type I PLP-dependent aspartate aminotransferase-like (Major domain)"/>
    <property type="match status" value="1"/>
</dbReference>
<evidence type="ECO:0000256" key="3">
    <source>
        <dbReference type="ARBA" id="ARBA00022576"/>
    </source>
</evidence>
<evidence type="ECO:0000259" key="6">
    <source>
        <dbReference type="Pfam" id="PF00155"/>
    </source>
</evidence>
<dbReference type="InterPro" id="IPR015422">
    <property type="entry name" value="PyrdxlP-dep_Trfase_small"/>
</dbReference>
<dbReference type="GO" id="GO:0008483">
    <property type="term" value="F:transaminase activity"/>
    <property type="evidence" value="ECO:0007669"/>
    <property type="project" value="UniProtKB-KW"/>
</dbReference>
<evidence type="ECO:0000256" key="5">
    <source>
        <dbReference type="ARBA" id="ARBA00022898"/>
    </source>
</evidence>
<dbReference type="Proteomes" id="UP000661077">
    <property type="component" value="Unassembled WGS sequence"/>
</dbReference>
<dbReference type="InterPro" id="IPR015424">
    <property type="entry name" value="PyrdxlP-dep_Trfase"/>
</dbReference>
<dbReference type="PRINTS" id="PR00753">
    <property type="entry name" value="ACCSYNTHASE"/>
</dbReference>
<evidence type="ECO:0000256" key="4">
    <source>
        <dbReference type="ARBA" id="ARBA00022679"/>
    </source>
</evidence>
<dbReference type="Gene3D" id="3.90.1150.10">
    <property type="entry name" value="Aspartate Aminotransferase, domain 1"/>
    <property type="match status" value="1"/>
</dbReference>
<dbReference type="EMBL" id="JAEVLS010000003">
    <property type="protein sequence ID" value="MBM0105964.1"/>
    <property type="molecule type" value="Genomic_DNA"/>
</dbReference>
<evidence type="ECO:0000313" key="8">
    <source>
        <dbReference type="Proteomes" id="UP000661077"/>
    </source>
</evidence>
<comment type="similarity">
    <text evidence="2">Belongs to the class-I pyridoxal-phosphate-dependent aminotransferase family.</text>
</comment>
<dbReference type="PANTHER" id="PTHR46383">
    <property type="entry name" value="ASPARTATE AMINOTRANSFERASE"/>
    <property type="match status" value="1"/>
</dbReference>
<comment type="caution">
    <text evidence="7">The sequence shown here is derived from an EMBL/GenBank/DDBJ whole genome shotgun (WGS) entry which is preliminary data.</text>
</comment>
<keyword evidence="5" id="KW-0663">Pyridoxal phosphate</keyword>
<dbReference type="InterPro" id="IPR004839">
    <property type="entry name" value="Aminotransferase_I/II_large"/>
</dbReference>
<dbReference type="PANTHER" id="PTHR46383:SF1">
    <property type="entry name" value="ASPARTATE AMINOTRANSFERASE"/>
    <property type="match status" value="1"/>
</dbReference>
<gene>
    <name evidence="7" type="ORF">JM946_14625</name>
</gene>
<dbReference type="InterPro" id="IPR015421">
    <property type="entry name" value="PyrdxlP-dep_Trfase_major"/>
</dbReference>
<evidence type="ECO:0000313" key="7">
    <source>
        <dbReference type="EMBL" id="MBM0105964.1"/>
    </source>
</evidence>
<dbReference type="RefSeq" id="WP_203168037.1">
    <property type="nucleotide sequence ID" value="NZ_JAEVLS010000003.1"/>
</dbReference>
<sequence length="396" mass="42382">MLAQRMQSFGNSGTAAARSAAKAAAAAGTTVLDLSAGEVSADLAPTLYRGALNALEQGVTRYSDTIGMPELREAIAAKLTSETWQIWSADEIAVTAGAKQALFNAAMTLLNPGDEVLIPMPYWSTFPAQVTMAGAKPVFVDTRRTQYLPSIQALRDASSPATRAIIINTPNNPTGAVYSRECLLAIAQFAIENQLWVIFDECYGELTHAPHIHHSIVGLAPELRSRLVIVNAFSKQLAITGWRIGYMAGPAPLIKAVRALQSHTTSNPNVIAQHAVLEHLRSGSGHFVADLREQLLRARHEGLTILAELERVPDPNAQGGFYFYLDLSNLLAPIGADESLRTADDVAARLITRAGVAGVSGVAFGDPAGLRLSYGVSAEQLRSGLPRLVRELNSIR</sequence>
<organism evidence="7 8">
    <name type="scientific">Steroidobacter gossypii</name>
    <dbReference type="NCBI Taxonomy" id="2805490"/>
    <lineage>
        <taxon>Bacteria</taxon>
        <taxon>Pseudomonadati</taxon>
        <taxon>Pseudomonadota</taxon>
        <taxon>Gammaproteobacteria</taxon>
        <taxon>Steroidobacterales</taxon>
        <taxon>Steroidobacteraceae</taxon>
        <taxon>Steroidobacter</taxon>
    </lineage>
</organism>
<evidence type="ECO:0000256" key="2">
    <source>
        <dbReference type="ARBA" id="ARBA00007441"/>
    </source>
</evidence>
<accession>A0ABS1WYA8</accession>
<feature type="domain" description="Aminotransferase class I/classII large" evidence="6">
    <location>
        <begin position="30"/>
        <end position="385"/>
    </location>
</feature>
<evidence type="ECO:0000256" key="1">
    <source>
        <dbReference type="ARBA" id="ARBA00001933"/>
    </source>
</evidence>